<accession>A0ABQ5W5P5</accession>
<dbReference type="Pfam" id="PF01408">
    <property type="entry name" value="GFO_IDH_MocA"/>
    <property type="match status" value="1"/>
</dbReference>
<evidence type="ECO:0000259" key="2">
    <source>
        <dbReference type="Pfam" id="PF22725"/>
    </source>
</evidence>
<comment type="caution">
    <text evidence="3">The sequence shown here is derived from an EMBL/GenBank/DDBJ whole genome shotgun (WGS) entry which is preliminary data.</text>
</comment>
<evidence type="ECO:0000313" key="3">
    <source>
        <dbReference type="EMBL" id="GLQ55400.1"/>
    </source>
</evidence>
<dbReference type="PANTHER" id="PTHR43708:SF8">
    <property type="entry name" value="OXIDOREDUCTASE"/>
    <property type="match status" value="1"/>
</dbReference>
<dbReference type="SUPFAM" id="SSF51735">
    <property type="entry name" value="NAD(P)-binding Rossmann-fold domains"/>
    <property type="match status" value="1"/>
</dbReference>
<dbReference type="Proteomes" id="UP001156691">
    <property type="component" value="Unassembled WGS sequence"/>
</dbReference>
<proteinExistence type="predicted"/>
<evidence type="ECO:0000313" key="4">
    <source>
        <dbReference type="Proteomes" id="UP001156691"/>
    </source>
</evidence>
<sequence length="349" mass="38285">MTGRLRLATLGAGYFSQFHYRAWARLPVDLVAICDLDPQRARSQLELFPDATVYEQVETMLDAERPDVLDIIGPPATHLSTIRAAALRGVNVICQKPFCGDYAAAGQAVALAKAAGTTLIVHENFRFQPWYGVAKETLASASLGEVYGATFRLRPGDGQGAHAYLDRQPYFRTMPRFMIHETGVHYVDVFRYLIGEITAVTARLRRINPAIAGEDAGIVIFEIEGNRNAVLDGNRLSDHPADNRRRTLGEMMVETEGGVLSITGDGTVLLRRHGENVLSPIPFAWQDIDFGGDCVYRTQAAALAALTGDGAVVNSGADYLTNLRIEEAIYASHREGRRVRIDEPGLDLD</sequence>
<dbReference type="Gene3D" id="3.30.360.10">
    <property type="entry name" value="Dihydrodipicolinate Reductase, domain 2"/>
    <property type="match status" value="1"/>
</dbReference>
<dbReference type="InterPro" id="IPR036291">
    <property type="entry name" value="NAD(P)-bd_dom_sf"/>
</dbReference>
<feature type="domain" description="GFO/IDH/MocA-like oxidoreductase" evidence="2">
    <location>
        <begin position="134"/>
        <end position="247"/>
    </location>
</feature>
<dbReference type="Pfam" id="PF22725">
    <property type="entry name" value="GFO_IDH_MocA_C3"/>
    <property type="match status" value="1"/>
</dbReference>
<dbReference type="InterPro" id="IPR055170">
    <property type="entry name" value="GFO_IDH_MocA-like_dom"/>
</dbReference>
<dbReference type="EMBL" id="BSNS01000011">
    <property type="protein sequence ID" value="GLQ55400.1"/>
    <property type="molecule type" value="Genomic_DNA"/>
</dbReference>
<dbReference type="Gene3D" id="3.40.50.720">
    <property type="entry name" value="NAD(P)-binding Rossmann-like Domain"/>
    <property type="match status" value="1"/>
</dbReference>
<dbReference type="InterPro" id="IPR051317">
    <property type="entry name" value="Gfo/Idh/MocA_oxidoreduct"/>
</dbReference>
<organism evidence="3 4">
    <name type="scientific">Devosia nitrariae</name>
    <dbReference type="NCBI Taxonomy" id="2071872"/>
    <lineage>
        <taxon>Bacteria</taxon>
        <taxon>Pseudomonadati</taxon>
        <taxon>Pseudomonadota</taxon>
        <taxon>Alphaproteobacteria</taxon>
        <taxon>Hyphomicrobiales</taxon>
        <taxon>Devosiaceae</taxon>
        <taxon>Devosia</taxon>
    </lineage>
</organism>
<keyword evidence="4" id="KW-1185">Reference proteome</keyword>
<dbReference type="PANTHER" id="PTHR43708">
    <property type="entry name" value="CONSERVED EXPRESSED OXIDOREDUCTASE (EUROFUNG)"/>
    <property type="match status" value="1"/>
</dbReference>
<gene>
    <name evidence="3" type="ORF">GCM10010862_26590</name>
</gene>
<dbReference type="RefSeq" id="WP_284340811.1">
    <property type="nucleotide sequence ID" value="NZ_BSNS01000011.1"/>
</dbReference>
<dbReference type="SUPFAM" id="SSF55347">
    <property type="entry name" value="Glyceraldehyde-3-phosphate dehydrogenase-like, C-terminal domain"/>
    <property type="match status" value="1"/>
</dbReference>
<dbReference type="InterPro" id="IPR000683">
    <property type="entry name" value="Gfo/Idh/MocA-like_OxRdtase_N"/>
</dbReference>
<evidence type="ECO:0000259" key="1">
    <source>
        <dbReference type="Pfam" id="PF01408"/>
    </source>
</evidence>
<reference evidence="4" key="1">
    <citation type="journal article" date="2019" name="Int. J. Syst. Evol. Microbiol.">
        <title>The Global Catalogue of Microorganisms (GCM) 10K type strain sequencing project: providing services to taxonomists for standard genome sequencing and annotation.</title>
        <authorList>
            <consortium name="The Broad Institute Genomics Platform"/>
            <consortium name="The Broad Institute Genome Sequencing Center for Infectious Disease"/>
            <person name="Wu L."/>
            <person name="Ma J."/>
        </authorList>
    </citation>
    <scope>NUCLEOTIDE SEQUENCE [LARGE SCALE GENOMIC DNA]</scope>
    <source>
        <strain evidence="4">NBRC 112416</strain>
    </source>
</reference>
<feature type="domain" description="Gfo/Idh/MocA-like oxidoreductase N-terminal" evidence="1">
    <location>
        <begin position="6"/>
        <end position="121"/>
    </location>
</feature>
<protein>
    <submittedName>
        <fullName evidence="3">NADH-dependent dehydrogenase</fullName>
    </submittedName>
</protein>
<name>A0ABQ5W5P5_9HYPH</name>